<dbReference type="Gene3D" id="2.40.160.180">
    <property type="entry name" value="Carbohydrate-selective porin OprB"/>
    <property type="match status" value="1"/>
</dbReference>
<organism evidence="3 4">
    <name type="scientific">Lutimaribacter marinistellae</name>
    <dbReference type="NCBI Taxonomy" id="1820329"/>
    <lineage>
        <taxon>Bacteria</taxon>
        <taxon>Pseudomonadati</taxon>
        <taxon>Pseudomonadota</taxon>
        <taxon>Alphaproteobacteria</taxon>
        <taxon>Rhodobacterales</taxon>
        <taxon>Roseobacteraceae</taxon>
        <taxon>Lutimaribacter</taxon>
    </lineage>
</organism>
<dbReference type="Proteomes" id="UP001595629">
    <property type="component" value="Unassembled WGS sequence"/>
</dbReference>
<reference evidence="4" key="1">
    <citation type="journal article" date="2019" name="Int. J. Syst. Evol. Microbiol.">
        <title>The Global Catalogue of Microorganisms (GCM) 10K type strain sequencing project: providing services to taxonomists for standard genome sequencing and annotation.</title>
        <authorList>
            <consortium name="The Broad Institute Genomics Platform"/>
            <consortium name="The Broad Institute Genome Sequencing Center for Infectious Disease"/>
            <person name="Wu L."/>
            <person name="Ma J."/>
        </authorList>
    </citation>
    <scope>NUCLEOTIDE SEQUENCE [LARGE SCALE GENOMIC DNA]</scope>
    <source>
        <strain evidence="4">KCTC 42911</strain>
    </source>
</reference>
<gene>
    <name evidence="3" type="ORF">ACFORG_17940</name>
</gene>
<evidence type="ECO:0000313" key="3">
    <source>
        <dbReference type="EMBL" id="MFC3615643.1"/>
    </source>
</evidence>
<protein>
    <submittedName>
        <fullName evidence="3">Carbohydrate porin</fullName>
    </submittedName>
</protein>
<dbReference type="InterPro" id="IPR038673">
    <property type="entry name" value="OprB_sf"/>
</dbReference>
<name>A0ABV7TMF0_9RHOB</name>
<dbReference type="InterPro" id="IPR007049">
    <property type="entry name" value="Carb-sel_porin_OprB"/>
</dbReference>
<keyword evidence="4" id="KW-1185">Reference proteome</keyword>
<dbReference type="Pfam" id="PF04966">
    <property type="entry name" value="OprB"/>
    <property type="match status" value="2"/>
</dbReference>
<comment type="similarity">
    <text evidence="1 2">Belongs to the OprB family.</text>
</comment>
<proteinExistence type="inferred from homology"/>
<sequence>MTGLLFGSLSGCRFCRFRTGFAICVLFLLPVFADQLLAQGLDNVGFSTGRSVLGTIATQSAGHSPGSMEELSARKKALETRTGLSFGFDNQIQYLGSHSAKTPSDAAANAFRFYGTWTAVGRDTLDEGALVFKFENRSALGSRISPQALGPSLGYAGLFSSTFSDAGWVLTNFYWRQRFAGGRGSFVVGQVDVTDYVNVDGLANPWTAFTNLEFQQQSTFPAPNQGLGAALRWRIGENWVILGGFANANSDPSDPVRSAQDLFETGETFKHFAIGWTPEWGERFDRLLQLTVWQVDERTAAGVPEGHGISFAASGRSGPWHRTFRVGFADGGGTALDRSISFATAYEARGGKDFAGLGLNWGRAPRSSLNQYALEAFYRYGLNDFFQITPQVQYVANPIGDPSSDGIMVFGVRLRAVF</sequence>
<evidence type="ECO:0000313" key="4">
    <source>
        <dbReference type="Proteomes" id="UP001595629"/>
    </source>
</evidence>
<comment type="caution">
    <text evidence="3">The sequence shown here is derived from an EMBL/GenBank/DDBJ whole genome shotgun (WGS) entry which is preliminary data.</text>
</comment>
<evidence type="ECO:0000256" key="2">
    <source>
        <dbReference type="RuleBase" id="RU363072"/>
    </source>
</evidence>
<evidence type="ECO:0000256" key="1">
    <source>
        <dbReference type="ARBA" id="ARBA00008769"/>
    </source>
</evidence>
<accession>A0ABV7TMF0</accession>
<dbReference type="EMBL" id="JBHRXI010000017">
    <property type="protein sequence ID" value="MFC3615643.1"/>
    <property type="molecule type" value="Genomic_DNA"/>
</dbReference>